<dbReference type="AlphaFoldDB" id="A0A1D8G4V4"/>
<evidence type="ECO:0000256" key="2">
    <source>
        <dbReference type="SAM" id="MobiDB-lite"/>
    </source>
</evidence>
<evidence type="ECO:0000313" key="5">
    <source>
        <dbReference type="Proteomes" id="UP000095349"/>
    </source>
</evidence>
<keyword evidence="1" id="KW-0723">Serine/threonine-protein kinase</keyword>
<dbReference type="EMBL" id="CP017316">
    <property type="protein sequence ID" value="AOT60481.1"/>
    <property type="molecule type" value="Genomic_DNA"/>
</dbReference>
<evidence type="ECO:0000259" key="3">
    <source>
        <dbReference type="Pfam" id="PF13581"/>
    </source>
</evidence>
<sequence>MNHRSPQPLALEGDLSIQLHPSRAGARLARELAAQWLVDQDATRDVADDALQVVAELTANAALHGRVPGRRFQLALRLTGAGRTLRVEVTDTRADRLPTAPLQEPPPDHESGRGLLIVDALADRWGAETGSVPRKTVWAELDLPPEHGRPSSGGSSGLVQGTDREEDPFPAPPLPPHGRAHPVG</sequence>
<dbReference type="KEGG" id="srn:A4G23_03356"/>
<dbReference type="Gene3D" id="3.30.565.10">
    <property type="entry name" value="Histidine kinase-like ATPase, C-terminal domain"/>
    <property type="match status" value="1"/>
</dbReference>
<name>A0A1D8G4V4_9ACTN</name>
<keyword evidence="1" id="KW-0418">Kinase</keyword>
<keyword evidence="5" id="KW-1185">Reference proteome</keyword>
<reference evidence="4 5" key="1">
    <citation type="submission" date="2016-09" db="EMBL/GenBank/DDBJ databases">
        <title>Streptomyces rubrolavendulae MJM4426 Genome sequencing and assembly.</title>
        <authorList>
            <person name="Kim J.-G."/>
        </authorList>
    </citation>
    <scope>NUCLEOTIDE SEQUENCE [LARGE SCALE GENOMIC DNA]</scope>
    <source>
        <strain evidence="4 5">MJM4426</strain>
    </source>
</reference>
<dbReference type="SUPFAM" id="SSF55874">
    <property type="entry name" value="ATPase domain of HSP90 chaperone/DNA topoisomerase II/histidine kinase"/>
    <property type="match status" value="1"/>
</dbReference>
<dbReference type="GO" id="GO:0004674">
    <property type="term" value="F:protein serine/threonine kinase activity"/>
    <property type="evidence" value="ECO:0007669"/>
    <property type="project" value="UniProtKB-KW"/>
</dbReference>
<dbReference type="CDD" id="cd16936">
    <property type="entry name" value="HATPase_RsbW-like"/>
    <property type="match status" value="1"/>
</dbReference>
<evidence type="ECO:0000313" key="4">
    <source>
        <dbReference type="EMBL" id="AOT60481.1"/>
    </source>
</evidence>
<dbReference type="InterPro" id="IPR036890">
    <property type="entry name" value="HATPase_C_sf"/>
</dbReference>
<dbReference type="InterPro" id="IPR003594">
    <property type="entry name" value="HATPase_dom"/>
</dbReference>
<proteinExistence type="predicted"/>
<accession>A0A1D8G4V4</accession>
<dbReference type="PANTHER" id="PTHR35526">
    <property type="entry name" value="ANTI-SIGMA-F FACTOR RSBW-RELATED"/>
    <property type="match status" value="1"/>
</dbReference>
<gene>
    <name evidence="4" type="ORF">A4G23_03356</name>
</gene>
<feature type="region of interest" description="Disordered" evidence="2">
    <location>
        <begin position="140"/>
        <end position="184"/>
    </location>
</feature>
<dbReference type="RefSeq" id="WP_069977635.1">
    <property type="nucleotide sequence ID" value="NZ_CP017316.1"/>
</dbReference>
<dbReference type="Proteomes" id="UP000095349">
    <property type="component" value="Chromosome"/>
</dbReference>
<dbReference type="PATRIC" id="fig|285473.5.peg.3511"/>
<dbReference type="PANTHER" id="PTHR35526:SF3">
    <property type="entry name" value="ANTI-SIGMA-F FACTOR RSBW"/>
    <property type="match status" value="1"/>
</dbReference>
<feature type="domain" description="Histidine kinase/HSP90-like ATPase" evidence="3">
    <location>
        <begin position="26"/>
        <end position="127"/>
    </location>
</feature>
<organism evidence="4 5">
    <name type="scientific">Streptomyces rubrolavendulae</name>
    <dbReference type="NCBI Taxonomy" id="285473"/>
    <lineage>
        <taxon>Bacteria</taxon>
        <taxon>Bacillati</taxon>
        <taxon>Actinomycetota</taxon>
        <taxon>Actinomycetes</taxon>
        <taxon>Kitasatosporales</taxon>
        <taxon>Streptomycetaceae</taxon>
        <taxon>Streptomyces</taxon>
    </lineage>
</organism>
<dbReference type="Pfam" id="PF13581">
    <property type="entry name" value="HATPase_c_2"/>
    <property type="match status" value="1"/>
</dbReference>
<dbReference type="OrthoDB" id="3473697at2"/>
<feature type="region of interest" description="Disordered" evidence="2">
    <location>
        <begin position="90"/>
        <end position="113"/>
    </location>
</feature>
<dbReference type="InterPro" id="IPR050267">
    <property type="entry name" value="Anti-sigma-factor_SerPK"/>
</dbReference>
<keyword evidence="1" id="KW-0808">Transferase</keyword>
<protein>
    <recommendedName>
        <fullName evidence="3">Histidine kinase/HSP90-like ATPase domain-containing protein</fullName>
    </recommendedName>
</protein>
<dbReference type="STRING" id="285473.A4G23_03356"/>
<evidence type="ECO:0000256" key="1">
    <source>
        <dbReference type="ARBA" id="ARBA00022527"/>
    </source>
</evidence>